<dbReference type="PANTHER" id="PTHR44688">
    <property type="entry name" value="DNA-BINDING TRANSCRIPTIONAL ACTIVATOR DEVR_DOSR"/>
    <property type="match status" value="1"/>
</dbReference>
<feature type="domain" description="HTH luxR-type" evidence="4">
    <location>
        <begin position="145"/>
        <end position="209"/>
    </location>
</feature>
<dbReference type="PROSITE" id="PS00622">
    <property type="entry name" value="HTH_LUXR_1"/>
    <property type="match status" value="1"/>
</dbReference>
<organism evidence="5 6">
    <name type="scientific">Tahibacter aquaticus</name>
    <dbReference type="NCBI Taxonomy" id="520092"/>
    <lineage>
        <taxon>Bacteria</taxon>
        <taxon>Pseudomonadati</taxon>
        <taxon>Pseudomonadota</taxon>
        <taxon>Gammaproteobacteria</taxon>
        <taxon>Lysobacterales</taxon>
        <taxon>Rhodanobacteraceae</taxon>
        <taxon>Tahibacter</taxon>
    </lineage>
</organism>
<dbReference type="AlphaFoldDB" id="A0A4R6YYB0"/>
<keyword evidence="2 5" id="KW-0238">DNA-binding</keyword>
<evidence type="ECO:0000313" key="6">
    <source>
        <dbReference type="Proteomes" id="UP000295293"/>
    </source>
</evidence>
<dbReference type="GO" id="GO:0003677">
    <property type="term" value="F:DNA binding"/>
    <property type="evidence" value="ECO:0007669"/>
    <property type="project" value="UniProtKB-KW"/>
</dbReference>
<dbReference type="OrthoDB" id="9796655at2"/>
<evidence type="ECO:0000256" key="2">
    <source>
        <dbReference type="ARBA" id="ARBA00023125"/>
    </source>
</evidence>
<keyword evidence="6" id="KW-1185">Reference proteome</keyword>
<dbReference type="PROSITE" id="PS50043">
    <property type="entry name" value="HTH_LUXR_2"/>
    <property type="match status" value="1"/>
</dbReference>
<dbReference type="InterPro" id="IPR011006">
    <property type="entry name" value="CheY-like_superfamily"/>
</dbReference>
<dbReference type="GO" id="GO:0006355">
    <property type="term" value="P:regulation of DNA-templated transcription"/>
    <property type="evidence" value="ECO:0007669"/>
    <property type="project" value="InterPro"/>
</dbReference>
<keyword evidence="3" id="KW-0804">Transcription</keyword>
<name>A0A4R6YYB0_9GAMM</name>
<dbReference type="PANTHER" id="PTHR44688:SF16">
    <property type="entry name" value="DNA-BINDING TRANSCRIPTIONAL ACTIVATOR DEVR_DOSR"/>
    <property type="match status" value="1"/>
</dbReference>
<keyword evidence="1" id="KW-0805">Transcription regulation</keyword>
<dbReference type="Gene3D" id="3.40.50.2300">
    <property type="match status" value="1"/>
</dbReference>
<dbReference type="SMART" id="SM00421">
    <property type="entry name" value="HTH_LUXR"/>
    <property type="match status" value="1"/>
</dbReference>
<dbReference type="InterPro" id="IPR000792">
    <property type="entry name" value="Tscrpt_reg_LuxR_C"/>
</dbReference>
<sequence>MPKRSKAKEAVIVIVVDSELVAVGLTMAMSSRPDVHIAAVAHNAEAGWKAIERHKPDLVLIAPELARAVQLLSGGHWRTRTILLGRNPHVGVEPACGTEQVCGFVSYSARRQRFLPLIDTVAQCPLVQAAAGGARCGDCPARLSLALPALGLSGREYQVFVFIGRGFGSSDIASELGVSIKTVETHRESIKHKLGLGSARALNAAAAGWCRGEVIASDP</sequence>
<evidence type="ECO:0000259" key="4">
    <source>
        <dbReference type="PROSITE" id="PS50043"/>
    </source>
</evidence>
<evidence type="ECO:0000313" key="5">
    <source>
        <dbReference type="EMBL" id="TDR44004.1"/>
    </source>
</evidence>
<dbReference type="Pfam" id="PF00196">
    <property type="entry name" value="GerE"/>
    <property type="match status" value="1"/>
</dbReference>
<dbReference type="SUPFAM" id="SSF52172">
    <property type="entry name" value="CheY-like"/>
    <property type="match status" value="1"/>
</dbReference>
<dbReference type="RefSeq" id="WP_133818747.1">
    <property type="nucleotide sequence ID" value="NZ_SNZH01000006.1"/>
</dbReference>
<dbReference type="EMBL" id="SNZH01000006">
    <property type="protein sequence ID" value="TDR44004.1"/>
    <property type="molecule type" value="Genomic_DNA"/>
</dbReference>
<evidence type="ECO:0000256" key="1">
    <source>
        <dbReference type="ARBA" id="ARBA00023015"/>
    </source>
</evidence>
<dbReference type="SUPFAM" id="SSF46894">
    <property type="entry name" value="C-terminal effector domain of the bipartite response regulators"/>
    <property type="match status" value="1"/>
</dbReference>
<dbReference type="InterPro" id="IPR016032">
    <property type="entry name" value="Sig_transdc_resp-reg_C-effctor"/>
</dbReference>
<reference evidence="5 6" key="1">
    <citation type="submission" date="2019-03" db="EMBL/GenBank/DDBJ databases">
        <title>Genomic Encyclopedia of Type Strains, Phase IV (KMG-IV): sequencing the most valuable type-strain genomes for metagenomic binning, comparative biology and taxonomic classification.</title>
        <authorList>
            <person name="Goeker M."/>
        </authorList>
    </citation>
    <scope>NUCLEOTIDE SEQUENCE [LARGE SCALE GENOMIC DNA]</scope>
    <source>
        <strain evidence="5 6">DSM 21667</strain>
    </source>
</reference>
<dbReference type="Proteomes" id="UP000295293">
    <property type="component" value="Unassembled WGS sequence"/>
</dbReference>
<protein>
    <submittedName>
        <fullName evidence="5">DNA-binding NarL/FixJ family response regulator</fullName>
    </submittedName>
</protein>
<gene>
    <name evidence="5" type="ORF">DFR29_106149</name>
</gene>
<evidence type="ECO:0000256" key="3">
    <source>
        <dbReference type="ARBA" id="ARBA00023163"/>
    </source>
</evidence>
<comment type="caution">
    <text evidence="5">The sequence shown here is derived from an EMBL/GenBank/DDBJ whole genome shotgun (WGS) entry which is preliminary data.</text>
</comment>
<accession>A0A4R6YYB0</accession>
<dbReference type="CDD" id="cd06170">
    <property type="entry name" value="LuxR_C_like"/>
    <property type="match status" value="1"/>
</dbReference>
<dbReference type="PRINTS" id="PR00038">
    <property type="entry name" value="HTHLUXR"/>
</dbReference>
<proteinExistence type="predicted"/>